<comment type="catalytic activity">
    <reaction evidence="3">
        <text>L-methionine sulfoximine + acetyl-CoA = N-acetyl-L-methionine sulfoximine + CoA + H(+)</text>
        <dbReference type="Rhea" id="RHEA:47660"/>
        <dbReference type="ChEBI" id="CHEBI:15378"/>
        <dbReference type="ChEBI" id="CHEBI:57287"/>
        <dbReference type="ChEBI" id="CHEBI:57288"/>
        <dbReference type="ChEBI" id="CHEBI:87826"/>
        <dbReference type="ChEBI" id="CHEBI:87827"/>
    </reaction>
</comment>
<sequence length="172" mass="19380">MIQVRTANDNDLEAILEIYNDAVLNTTAVYDYEKHTLEMRRQWFRIKEAQGFPVFVAEEGGQVIGFSSIGPWRAWAAYKYSVENSIYVAAGQRGKGIGKLLLEPLIKAAAELDLHTIVAGIDSTNEVSIKLHERFGFKEVGHFAQVGYKFGRWLDLTFMQLVLKTPAQPEEG</sequence>
<evidence type="ECO:0000256" key="4">
    <source>
        <dbReference type="ARBA" id="ARBA00051334"/>
    </source>
</evidence>
<dbReference type="FunFam" id="3.40.630.30:FF:000026">
    <property type="entry name" value="Phosphinothricin acetyltransferase"/>
    <property type="match status" value="1"/>
</dbReference>
<dbReference type="InterPro" id="IPR016181">
    <property type="entry name" value="Acyl_CoA_acyltransferase"/>
</dbReference>
<dbReference type="SUPFAM" id="SSF55729">
    <property type="entry name" value="Acyl-CoA N-acyltransferases (Nat)"/>
    <property type="match status" value="1"/>
</dbReference>
<dbReference type="PROSITE" id="PS51186">
    <property type="entry name" value="GNAT"/>
    <property type="match status" value="1"/>
</dbReference>
<evidence type="ECO:0000313" key="6">
    <source>
        <dbReference type="EMBL" id="OQP52085.1"/>
    </source>
</evidence>
<feature type="domain" description="N-acetyltransferase" evidence="5">
    <location>
        <begin position="2"/>
        <end position="159"/>
    </location>
</feature>
<evidence type="ECO:0000256" key="2">
    <source>
        <dbReference type="ARBA" id="ARBA00023315"/>
    </source>
</evidence>
<dbReference type="Proteomes" id="UP000192610">
    <property type="component" value="Unassembled WGS sequence"/>
</dbReference>
<name>A0A1V9F184_9BACT</name>
<comment type="caution">
    <text evidence="6">The sequence shown here is derived from an EMBL/GenBank/DDBJ whole genome shotgun (WGS) entry which is preliminary data.</text>
</comment>
<comment type="catalytic activity">
    <reaction evidence="4">
        <text>L-methionine sulfone + acetyl-CoA = N-acetyl-L-methionine sulfone + CoA + H(+)</text>
        <dbReference type="Rhea" id="RHEA:47656"/>
        <dbReference type="ChEBI" id="CHEBI:15378"/>
        <dbReference type="ChEBI" id="CHEBI:57287"/>
        <dbReference type="ChEBI" id="CHEBI:57288"/>
        <dbReference type="ChEBI" id="CHEBI:87824"/>
        <dbReference type="ChEBI" id="CHEBI:87825"/>
    </reaction>
</comment>
<proteinExistence type="predicted"/>
<dbReference type="OrthoDB" id="9799096at2"/>
<accession>A0A1V9F184</accession>
<evidence type="ECO:0000259" key="5">
    <source>
        <dbReference type="PROSITE" id="PS51186"/>
    </source>
</evidence>
<dbReference type="RefSeq" id="WP_081198268.1">
    <property type="nucleotide sequence ID" value="NZ_FOCZ01000013.1"/>
</dbReference>
<dbReference type="GO" id="GO:0016747">
    <property type="term" value="F:acyltransferase activity, transferring groups other than amino-acyl groups"/>
    <property type="evidence" value="ECO:0007669"/>
    <property type="project" value="InterPro"/>
</dbReference>
<keyword evidence="7" id="KW-1185">Reference proteome</keyword>
<dbReference type="STRING" id="354355.SAMN05660816_05564"/>
<keyword evidence="1 6" id="KW-0808">Transferase</keyword>
<organism evidence="6 7">
    <name type="scientific">Niastella yeongjuensis</name>
    <dbReference type="NCBI Taxonomy" id="354355"/>
    <lineage>
        <taxon>Bacteria</taxon>
        <taxon>Pseudomonadati</taxon>
        <taxon>Bacteroidota</taxon>
        <taxon>Chitinophagia</taxon>
        <taxon>Chitinophagales</taxon>
        <taxon>Chitinophagaceae</taxon>
        <taxon>Niastella</taxon>
    </lineage>
</organism>
<dbReference type="EMBL" id="LVXG01000009">
    <property type="protein sequence ID" value="OQP52085.1"/>
    <property type="molecule type" value="Genomic_DNA"/>
</dbReference>
<dbReference type="PANTHER" id="PTHR43072">
    <property type="entry name" value="N-ACETYLTRANSFERASE"/>
    <property type="match status" value="1"/>
</dbReference>
<evidence type="ECO:0000256" key="3">
    <source>
        <dbReference type="ARBA" id="ARBA00050603"/>
    </source>
</evidence>
<dbReference type="Gene3D" id="3.40.630.30">
    <property type="match status" value="1"/>
</dbReference>
<dbReference type="Pfam" id="PF13420">
    <property type="entry name" value="Acetyltransf_4"/>
    <property type="match status" value="1"/>
</dbReference>
<evidence type="ECO:0000256" key="1">
    <source>
        <dbReference type="ARBA" id="ARBA00022679"/>
    </source>
</evidence>
<dbReference type="InterPro" id="IPR000182">
    <property type="entry name" value="GNAT_dom"/>
</dbReference>
<dbReference type="PANTHER" id="PTHR43072:SF23">
    <property type="entry name" value="UPF0039 PROTEIN C11D3.02C"/>
    <property type="match status" value="1"/>
</dbReference>
<dbReference type="CDD" id="cd04301">
    <property type="entry name" value="NAT_SF"/>
    <property type="match status" value="1"/>
</dbReference>
<evidence type="ECO:0000313" key="7">
    <source>
        <dbReference type="Proteomes" id="UP000192610"/>
    </source>
</evidence>
<gene>
    <name evidence="6" type="ORF">A4H97_26090</name>
</gene>
<keyword evidence="2" id="KW-0012">Acyltransferase</keyword>
<reference evidence="7" key="1">
    <citation type="submission" date="2016-04" db="EMBL/GenBank/DDBJ databases">
        <authorList>
            <person name="Chen L."/>
            <person name="Zhuang W."/>
            <person name="Wang G."/>
        </authorList>
    </citation>
    <scope>NUCLEOTIDE SEQUENCE [LARGE SCALE GENOMIC DNA]</scope>
    <source>
        <strain evidence="7">17621</strain>
    </source>
</reference>
<dbReference type="AlphaFoldDB" id="A0A1V9F184"/>
<protein>
    <submittedName>
        <fullName evidence="6">GNAT family N-acetyltransferase</fullName>
    </submittedName>
</protein>